<accession>G0N3K7</accession>
<keyword evidence="3" id="KW-1185">Reference proteome</keyword>
<proteinExistence type="predicted"/>
<dbReference type="STRING" id="135651.G0N3K7"/>
<dbReference type="EMBL" id="GL379834">
    <property type="protein sequence ID" value="EGT51621.1"/>
    <property type="molecule type" value="Genomic_DNA"/>
</dbReference>
<name>G0N3K7_CAEBE</name>
<evidence type="ECO:0000313" key="3">
    <source>
        <dbReference type="Proteomes" id="UP000008068"/>
    </source>
</evidence>
<protein>
    <recommendedName>
        <fullName evidence="1">F-box domain-containing protein</fullName>
    </recommendedName>
</protein>
<dbReference type="FunCoup" id="G0N3K7">
    <property type="interactions" value="1049"/>
</dbReference>
<dbReference type="PROSITE" id="PS50181">
    <property type="entry name" value="FBOX"/>
    <property type="match status" value="1"/>
</dbReference>
<dbReference type="InterPro" id="IPR001810">
    <property type="entry name" value="F-box_dom"/>
</dbReference>
<dbReference type="PANTHER" id="PTHR22899:SF0">
    <property type="entry name" value="F-BOX ASSOCIATED DOMAIN-CONTAINING PROTEIN-RELATED"/>
    <property type="match status" value="1"/>
</dbReference>
<dbReference type="Pfam" id="PF07735">
    <property type="entry name" value="FBA_2"/>
    <property type="match status" value="1"/>
</dbReference>
<dbReference type="eggNOG" id="ENOG502TKA0">
    <property type="taxonomic scope" value="Eukaryota"/>
</dbReference>
<evidence type="ECO:0000259" key="1">
    <source>
        <dbReference type="PROSITE" id="PS50181"/>
    </source>
</evidence>
<dbReference type="OrthoDB" id="5876939at2759"/>
<gene>
    <name evidence="2" type="ORF">CAEBREN_07351</name>
</gene>
<organism evidence="3">
    <name type="scientific">Caenorhabditis brenneri</name>
    <name type="common">Nematode worm</name>
    <dbReference type="NCBI Taxonomy" id="135651"/>
    <lineage>
        <taxon>Eukaryota</taxon>
        <taxon>Metazoa</taxon>
        <taxon>Ecdysozoa</taxon>
        <taxon>Nematoda</taxon>
        <taxon>Chromadorea</taxon>
        <taxon>Rhabditida</taxon>
        <taxon>Rhabditina</taxon>
        <taxon>Rhabditomorpha</taxon>
        <taxon>Rhabditoidea</taxon>
        <taxon>Rhabditidae</taxon>
        <taxon>Peloderinae</taxon>
        <taxon>Caenorhabditis</taxon>
    </lineage>
</organism>
<sequence>MASTFPLFALPIKAAKKVFEHLEVIELIILSTRSTRTKHLVKSVKLPVPRIEFNAHLGCTISLSPRGDILFGLSEPEIDSIVPSTLRIRLNFSDAPSYFRKPGFFVREWLEHFMCIFNQPLVDARFGLGQYSRYTLEEACKLLEGLTIGRLSMYENASEIIRQFPIMDTLHVNKSDLEPDLSEDFIKKILLGNIPSVELIRAIPLDLNTLLMMNTIDIISHQPLLTDKELNTFLKLWLKGSNPNLQKLHLRYPGLHHRTFDKNVILRGIKNKEVNEEDFVLMNTSPIYYIKKRDGTLGQVYFDFPGFYFRTRP</sequence>
<dbReference type="InterPro" id="IPR053222">
    <property type="entry name" value="Zygotic_Embryogenesis-Asso"/>
</dbReference>
<dbReference type="InParanoid" id="G0N3K7"/>
<dbReference type="PANTHER" id="PTHR22899">
    <property type="entry name" value="CYCLIN-RELATED F-BOX FAMILY"/>
    <property type="match status" value="1"/>
</dbReference>
<dbReference type="OMA" id="MYENASE"/>
<feature type="domain" description="F-box" evidence="1">
    <location>
        <begin position="4"/>
        <end position="51"/>
    </location>
</feature>
<dbReference type="AlphaFoldDB" id="G0N3K7"/>
<dbReference type="Proteomes" id="UP000008068">
    <property type="component" value="Unassembled WGS sequence"/>
</dbReference>
<evidence type="ECO:0000313" key="2">
    <source>
        <dbReference type="EMBL" id="EGT51621.1"/>
    </source>
</evidence>
<dbReference type="InterPro" id="IPR012885">
    <property type="entry name" value="F-box_Sdz-33"/>
</dbReference>
<dbReference type="Pfam" id="PF00646">
    <property type="entry name" value="F-box"/>
    <property type="match status" value="1"/>
</dbReference>
<reference evidence="3" key="1">
    <citation type="submission" date="2011-07" db="EMBL/GenBank/DDBJ databases">
        <authorList>
            <consortium name="Caenorhabditis brenneri Sequencing and Analysis Consortium"/>
            <person name="Wilson R.K."/>
        </authorList>
    </citation>
    <scope>NUCLEOTIDE SEQUENCE [LARGE SCALE GENOMIC DNA]</scope>
    <source>
        <strain evidence="3">PB2801</strain>
    </source>
</reference>
<dbReference type="HOGENOM" id="CLU_028840_1_4_1"/>